<keyword evidence="4 10" id="KW-1134">Transmembrane beta strand</keyword>
<evidence type="ECO:0000259" key="13">
    <source>
        <dbReference type="Pfam" id="PF00593"/>
    </source>
</evidence>
<evidence type="ECO:0000256" key="5">
    <source>
        <dbReference type="ARBA" id="ARBA00022692"/>
    </source>
</evidence>
<keyword evidence="16" id="KW-1185">Reference proteome</keyword>
<evidence type="ECO:0000256" key="11">
    <source>
        <dbReference type="RuleBase" id="RU003357"/>
    </source>
</evidence>
<dbReference type="EMBL" id="SHKM01000001">
    <property type="protein sequence ID" value="RZT90072.1"/>
    <property type="molecule type" value="Genomic_DNA"/>
</dbReference>
<comment type="similarity">
    <text evidence="2 10 11">Belongs to the TonB-dependent receptor family.</text>
</comment>
<feature type="signal peptide" evidence="12">
    <location>
        <begin position="1"/>
        <end position="28"/>
    </location>
</feature>
<comment type="subcellular location">
    <subcellularLocation>
        <location evidence="1 10">Cell outer membrane</location>
        <topology evidence="1 10">Multi-pass membrane protein</topology>
    </subcellularLocation>
</comment>
<dbReference type="Pfam" id="PF07715">
    <property type="entry name" value="Plug"/>
    <property type="match status" value="1"/>
</dbReference>
<keyword evidence="9 10" id="KW-0998">Cell outer membrane</keyword>
<dbReference type="InterPro" id="IPR000531">
    <property type="entry name" value="Beta-barrel_TonB"/>
</dbReference>
<evidence type="ECO:0000313" key="16">
    <source>
        <dbReference type="Proteomes" id="UP000292136"/>
    </source>
</evidence>
<keyword evidence="7 10" id="KW-0472">Membrane</keyword>
<protein>
    <submittedName>
        <fullName evidence="15">Iron complex outermembrane receptor protein</fullName>
    </submittedName>
</protein>
<dbReference type="Gene3D" id="2.40.170.20">
    <property type="entry name" value="TonB-dependent receptor, beta-barrel domain"/>
    <property type="match status" value="1"/>
</dbReference>
<feature type="domain" description="TonB-dependent receptor-like beta-barrel" evidence="13">
    <location>
        <begin position="202"/>
        <end position="601"/>
    </location>
</feature>
<keyword evidence="12" id="KW-0732">Signal</keyword>
<evidence type="ECO:0000256" key="7">
    <source>
        <dbReference type="ARBA" id="ARBA00023136"/>
    </source>
</evidence>
<dbReference type="PANTHER" id="PTHR30069">
    <property type="entry name" value="TONB-DEPENDENT OUTER MEMBRANE RECEPTOR"/>
    <property type="match status" value="1"/>
</dbReference>
<organism evidence="15 16">
    <name type="scientific">Azospira oryzae</name>
    <dbReference type="NCBI Taxonomy" id="146939"/>
    <lineage>
        <taxon>Bacteria</taxon>
        <taxon>Pseudomonadati</taxon>
        <taxon>Pseudomonadota</taxon>
        <taxon>Betaproteobacteria</taxon>
        <taxon>Rhodocyclales</taxon>
        <taxon>Rhodocyclaceae</taxon>
        <taxon>Azospira</taxon>
    </lineage>
</organism>
<dbReference type="Pfam" id="PF00593">
    <property type="entry name" value="TonB_dep_Rec_b-barrel"/>
    <property type="match status" value="1"/>
</dbReference>
<keyword evidence="6 11" id="KW-0798">TonB box</keyword>
<reference evidence="15 16" key="1">
    <citation type="submission" date="2019-02" db="EMBL/GenBank/DDBJ databases">
        <title>Genomic Encyclopedia of Type Strains, Phase IV (KMG-IV): sequencing the most valuable type-strain genomes for metagenomic binning, comparative biology and taxonomic classification.</title>
        <authorList>
            <person name="Goeker M."/>
        </authorList>
    </citation>
    <scope>NUCLEOTIDE SEQUENCE [LARGE SCALE GENOMIC DNA]</scope>
    <source>
        <strain evidence="15 16">DSM 21223</strain>
    </source>
</reference>
<proteinExistence type="inferred from homology"/>
<evidence type="ECO:0000256" key="1">
    <source>
        <dbReference type="ARBA" id="ARBA00004571"/>
    </source>
</evidence>
<name>A0ABY0ISM0_9RHOO</name>
<keyword evidence="8 15" id="KW-0675">Receptor</keyword>
<evidence type="ECO:0000256" key="10">
    <source>
        <dbReference type="PROSITE-ProRule" id="PRU01360"/>
    </source>
</evidence>
<evidence type="ECO:0000256" key="4">
    <source>
        <dbReference type="ARBA" id="ARBA00022452"/>
    </source>
</evidence>
<dbReference type="InterPro" id="IPR037066">
    <property type="entry name" value="Plug_dom_sf"/>
</dbReference>
<dbReference type="SUPFAM" id="SSF56935">
    <property type="entry name" value="Porins"/>
    <property type="match status" value="1"/>
</dbReference>
<comment type="caution">
    <text evidence="15">The sequence shown here is derived from an EMBL/GenBank/DDBJ whole genome shotgun (WGS) entry which is preliminary data.</text>
</comment>
<evidence type="ECO:0000256" key="6">
    <source>
        <dbReference type="ARBA" id="ARBA00023077"/>
    </source>
</evidence>
<evidence type="ECO:0000256" key="2">
    <source>
        <dbReference type="ARBA" id="ARBA00009810"/>
    </source>
</evidence>
<accession>A0ABY0ISM0</accession>
<feature type="domain" description="TonB-dependent receptor plug" evidence="14">
    <location>
        <begin position="65"/>
        <end position="173"/>
    </location>
</feature>
<dbReference type="Gene3D" id="2.170.130.10">
    <property type="entry name" value="TonB-dependent receptor, plug domain"/>
    <property type="match status" value="1"/>
</dbReference>
<dbReference type="InterPro" id="IPR036942">
    <property type="entry name" value="Beta-barrel_TonB_sf"/>
</dbReference>
<gene>
    <name evidence="15" type="ORF">EV678_0883</name>
</gene>
<dbReference type="InterPro" id="IPR039426">
    <property type="entry name" value="TonB-dep_rcpt-like"/>
</dbReference>
<evidence type="ECO:0000259" key="14">
    <source>
        <dbReference type="Pfam" id="PF07715"/>
    </source>
</evidence>
<evidence type="ECO:0000256" key="12">
    <source>
        <dbReference type="SAM" id="SignalP"/>
    </source>
</evidence>
<evidence type="ECO:0000256" key="8">
    <source>
        <dbReference type="ARBA" id="ARBA00023170"/>
    </source>
</evidence>
<keyword evidence="5 10" id="KW-0812">Transmembrane</keyword>
<dbReference type="InterPro" id="IPR012910">
    <property type="entry name" value="Plug_dom"/>
</dbReference>
<evidence type="ECO:0000313" key="15">
    <source>
        <dbReference type="EMBL" id="RZT90072.1"/>
    </source>
</evidence>
<feature type="chain" id="PRO_5045699150" evidence="12">
    <location>
        <begin position="29"/>
        <end position="650"/>
    </location>
</feature>
<keyword evidence="3 10" id="KW-0813">Transport</keyword>
<dbReference type="PROSITE" id="PS52016">
    <property type="entry name" value="TONB_DEPENDENT_REC_3"/>
    <property type="match status" value="1"/>
</dbReference>
<evidence type="ECO:0000256" key="9">
    <source>
        <dbReference type="ARBA" id="ARBA00023237"/>
    </source>
</evidence>
<evidence type="ECO:0000256" key="3">
    <source>
        <dbReference type="ARBA" id="ARBA00022448"/>
    </source>
</evidence>
<dbReference type="PANTHER" id="PTHR30069:SF27">
    <property type="entry name" value="BLL4766 PROTEIN"/>
    <property type="match status" value="1"/>
</dbReference>
<sequence length="650" mass="71396">MPFKARFSALLALASCSAACLLQEPARAAGDEPVAAELASLSTLSIEELLRTEVSSVLKHPSELAQAPAATTVLRREDIQRLGATTLPDLLRTVPGLHVAQIDGNKWGVSARGFNGFFGGKLLVLIDGRSIYNSIYSGVFWDAYDIALDDIARIEVVRGPGAALWGANAVNGVINIVTRSAHETQGGQATLAVGNVEKGMANVRWGSTTEDGGAWRLYARSRSRDDHQSLTGSGAGDTWRADRIGFRADSAAGSDTWMINGEAYQGHSGGAPYPLSTANDISGQHLLGRLSRRLGDGSQLQVQSYVDHSWRREPSSGAVLEETVADVDLQHTVNLNPAHRLVWGGGWRQYRFDSVSSAKLSFSPVSSQRTVTNLFVQDEWTVIPETLQIIAGAKLERVPDHGSEWQPNLRAVWNAAAGHTLWAGTARAVRSPNQVDTAIRFNGPGVGPLPAVGNPAFRPERLRSLEAGWRAQLTPNLSSDVSVYQNHYKDLQTIEFDGASSMMYFNNAQGRTRGLEWALDWQAAAHWQLRGGFTLYREALDYSSRPVGPALISFQGGFPREQLFIRSLWDLSRNQRLDLTWRGVGPMDQRGVAGYGTFDLRWTRRLDRRSEVSLIGRNLLGPKHREFGDQPFFQETVLRRELSVVLSWGF</sequence>
<dbReference type="Proteomes" id="UP000292136">
    <property type="component" value="Unassembled WGS sequence"/>
</dbReference>